<reference evidence="2 3" key="1">
    <citation type="submission" date="2020-10" db="EMBL/GenBank/DDBJ databases">
        <title>Wide distribution of Phycisphaera-like planctomycetes from WD2101 soil group in peatlands and genome analysis of the first cultivated representative.</title>
        <authorList>
            <person name="Dedysh S.N."/>
            <person name="Beletsky A.V."/>
            <person name="Ivanova A."/>
            <person name="Kulichevskaya I.S."/>
            <person name="Suzina N.E."/>
            <person name="Philippov D.A."/>
            <person name="Rakitin A.L."/>
            <person name="Mardanov A.V."/>
            <person name="Ravin N.V."/>
        </authorList>
    </citation>
    <scope>NUCLEOTIDE SEQUENCE [LARGE SCALE GENOMIC DNA]</scope>
    <source>
        <strain evidence="2 3">M1803</strain>
    </source>
</reference>
<name>A0A7M2X188_9BACT</name>
<accession>A0A7M2X188</accession>
<proteinExistence type="predicted"/>
<protein>
    <submittedName>
        <fullName evidence="2">Uncharacterized protein</fullName>
    </submittedName>
</protein>
<sequence length="729" mass="79933">MTYNLIRFKGVPLTLEGQFTWRAGFEPSSNSFTCTPAGYATLAADLRRAGDLRFYSSNDTTPDLTIQDLRIADFQAAEIARDINPPHAPIIQKYRVVLTDARETYKAPRGGRANLPAKRAATAADQDEERPEDLIKTNKDLIEYLIGQMGLPDVAGVHEGVNQFPFLLTTAGLEQHAATALADILDAFGMVLCPQMVGGTKVYFFGEGPALDLPAADKLPEIPLPGVDRRGSTVIVTSRPTPAIETKTVTGPSDRTWTFVMKDPLRADGVYRNLKSIDDLGGDPIATLRRKLSNVARERQQLYLDQLYRSIRLSRADFGEAPITRVVKRLKNESNPEGGETVTIQDAGLIVEAKIAVKDPITGRWRRSSSFVRCTPVGLEFSVLTVKEPLITLDVDDTDDPFAHAKELADGDLRVTFSREIRDDQKRPVYFDFGLRQDTGGLTVLGDAEIQNALSDGKSVVLQRPEMQLVQEQGKPDNKDRLTAQARKLAERFVITSGREPLLAAAAGFHRVELSGRVSEVRISQDPPRTDAYLNTYWMPSEYYLAQVRKRTGNGSGAGTSIVRPETKRLFDGTGGGVQPAVPLGFASNSIEVPPGTFPCLASVDGGKAGSPTETCTLTYKLFDQTGQPLKFASGDLVKEQIPAVSRFATCEYVSPPDLSPALAYRDVEGTIKLWAVGKEIPKTDWVTALVEWTVDGDNDKIQGRYREFLVLEAKDAGELVDLHTGEDC</sequence>
<organism evidence="2 3">
    <name type="scientific">Humisphaera borealis</name>
    <dbReference type="NCBI Taxonomy" id="2807512"/>
    <lineage>
        <taxon>Bacteria</taxon>
        <taxon>Pseudomonadati</taxon>
        <taxon>Planctomycetota</taxon>
        <taxon>Phycisphaerae</taxon>
        <taxon>Tepidisphaerales</taxon>
        <taxon>Tepidisphaeraceae</taxon>
        <taxon>Humisphaera</taxon>
    </lineage>
</organism>
<feature type="region of interest" description="Disordered" evidence="1">
    <location>
        <begin position="108"/>
        <end position="131"/>
    </location>
</feature>
<dbReference type="EMBL" id="CP063458">
    <property type="protein sequence ID" value="QOV90881.1"/>
    <property type="molecule type" value="Genomic_DNA"/>
</dbReference>
<dbReference type="KEGG" id="hbs:IPV69_05845"/>
<dbReference type="AlphaFoldDB" id="A0A7M2X188"/>
<dbReference type="Proteomes" id="UP000593765">
    <property type="component" value="Chromosome"/>
</dbReference>
<dbReference type="RefSeq" id="WP_206293985.1">
    <property type="nucleotide sequence ID" value="NZ_CP063458.1"/>
</dbReference>
<gene>
    <name evidence="2" type="ORF">IPV69_05845</name>
</gene>
<evidence type="ECO:0000313" key="3">
    <source>
        <dbReference type="Proteomes" id="UP000593765"/>
    </source>
</evidence>
<keyword evidence="3" id="KW-1185">Reference proteome</keyword>
<evidence type="ECO:0000256" key="1">
    <source>
        <dbReference type="SAM" id="MobiDB-lite"/>
    </source>
</evidence>
<evidence type="ECO:0000313" key="2">
    <source>
        <dbReference type="EMBL" id="QOV90881.1"/>
    </source>
</evidence>